<dbReference type="SUPFAM" id="SSF53756">
    <property type="entry name" value="UDP-Glycosyltransferase/glycogen phosphorylase"/>
    <property type="match status" value="1"/>
</dbReference>
<evidence type="ECO:0000313" key="3">
    <source>
        <dbReference type="Proteomes" id="UP000027997"/>
    </source>
</evidence>
<keyword evidence="3" id="KW-1185">Reference proteome</keyword>
<feature type="domain" description="Glycosyl transferase family 1" evidence="1">
    <location>
        <begin position="172"/>
        <end position="342"/>
    </location>
</feature>
<dbReference type="EMBL" id="JOJP01000001">
    <property type="protein sequence ID" value="KEI70759.1"/>
    <property type="molecule type" value="Genomic_DNA"/>
</dbReference>
<comment type="caution">
    <text evidence="2">The sequence shown here is derived from an EMBL/GenBank/DDBJ whole genome shotgun (WGS) entry which is preliminary data.</text>
</comment>
<evidence type="ECO:0000313" key="2">
    <source>
        <dbReference type="EMBL" id="KEI70759.1"/>
    </source>
</evidence>
<dbReference type="STRING" id="305900.GV64_08390"/>
<dbReference type="PANTHER" id="PTHR12526">
    <property type="entry name" value="GLYCOSYLTRANSFERASE"/>
    <property type="match status" value="1"/>
</dbReference>
<dbReference type="eggNOG" id="COG0438">
    <property type="taxonomic scope" value="Bacteria"/>
</dbReference>
<reference evidence="2 3" key="1">
    <citation type="submission" date="2014-06" db="EMBL/GenBank/DDBJ databases">
        <title>Whole Genome Sequences of Three Symbiotic Endozoicomonas Bacteria.</title>
        <authorList>
            <person name="Neave M.J."/>
            <person name="Apprill A."/>
            <person name="Voolstra C.R."/>
        </authorList>
    </citation>
    <scope>NUCLEOTIDE SEQUENCE [LARGE SCALE GENOMIC DNA]</scope>
    <source>
        <strain evidence="2 3">DSM 22380</strain>
    </source>
</reference>
<dbReference type="GO" id="GO:0016757">
    <property type="term" value="F:glycosyltransferase activity"/>
    <property type="evidence" value="ECO:0007669"/>
    <property type="project" value="InterPro"/>
</dbReference>
<protein>
    <recommendedName>
        <fullName evidence="1">Glycosyl transferase family 1 domain-containing protein</fullName>
    </recommendedName>
</protein>
<dbReference type="Proteomes" id="UP000027997">
    <property type="component" value="Unassembled WGS sequence"/>
</dbReference>
<dbReference type="InterPro" id="IPR001296">
    <property type="entry name" value="Glyco_trans_1"/>
</dbReference>
<sequence>MKKILFLFHLPPPMHGVSKINTFIKDSKVLGQKFLIDHVSISTSRSVEDIGTSGVRKILFFLKIFCDVFFKLITKRYDAIYITPSLPGIGFFKDSIFVILSKIFCANIILHLHVQGYKKACKNKLYKVIYSLVFKNTKVIHLSPLLYEDISGLVDDRYVYFLGNGAENLFEWRDRARGLKCNTSITVLFFSNLLEFKGPLVLLKALSYIKSNTKHNIFIQFVGEWHDPDFKNVFFDYLLEHELSDVVSVRTGIRGDSRKEFFNTADVFVLPTKYEAYPLVLLEAMSCGLPIISTFEGAIPSIIKQNENGILVNKDDHKALAHALLKLIENESLRIAISNNNRVKYLENYSVESFEIRLTSLLEEIVS</sequence>
<accession>A0A081K9D3</accession>
<proteinExistence type="predicted"/>
<dbReference type="CDD" id="cd03801">
    <property type="entry name" value="GT4_PimA-like"/>
    <property type="match status" value="1"/>
</dbReference>
<dbReference type="Pfam" id="PF00534">
    <property type="entry name" value="Glycos_transf_1"/>
    <property type="match status" value="1"/>
</dbReference>
<dbReference type="GO" id="GO:1901135">
    <property type="term" value="P:carbohydrate derivative metabolic process"/>
    <property type="evidence" value="ECO:0007669"/>
    <property type="project" value="UniProtKB-ARBA"/>
</dbReference>
<dbReference type="RefSeq" id="WP_020580628.1">
    <property type="nucleotide sequence ID" value="NZ_JOJP01000001.1"/>
</dbReference>
<organism evidence="2 3">
    <name type="scientific">Endozoicomonas elysicola</name>
    <dbReference type="NCBI Taxonomy" id="305900"/>
    <lineage>
        <taxon>Bacteria</taxon>
        <taxon>Pseudomonadati</taxon>
        <taxon>Pseudomonadota</taxon>
        <taxon>Gammaproteobacteria</taxon>
        <taxon>Oceanospirillales</taxon>
        <taxon>Endozoicomonadaceae</taxon>
        <taxon>Endozoicomonas</taxon>
    </lineage>
</organism>
<name>A0A081K9D3_9GAMM</name>
<dbReference type="PANTHER" id="PTHR12526:SF627">
    <property type="entry name" value="D-RHAMNOSYLTRANSFERASE WBPZ"/>
    <property type="match status" value="1"/>
</dbReference>
<evidence type="ECO:0000259" key="1">
    <source>
        <dbReference type="Pfam" id="PF00534"/>
    </source>
</evidence>
<gene>
    <name evidence="2" type="ORF">GV64_08390</name>
</gene>
<dbReference type="Gene3D" id="3.40.50.2000">
    <property type="entry name" value="Glycogen Phosphorylase B"/>
    <property type="match status" value="2"/>
</dbReference>
<dbReference type="AlphaFoldDB" id="A0A081K9D3"/>